<dbReference type="OrthoDB" id="5131008at2759"/>
<gene>
    <name evidence="1" type="ORF">HIM_05720</name>
</gene>
<reference evidence="1 2" key="1">
    <citation type="journal article" date="2014" name="Genome Biol. Evol.">
        <title>Comparative genomics and transcriptomics analyses reveal divergent lifestyle features of nematode endoparasitic fungus Hirsutella minnesotensis.</title>
        <authorList>
            <person name="Lai Y."/>
            <person name="Liu K."/>
            <person name="Zhang X."/>
            <person name="Zhang X."/>
            <person name="Li K."/>
            <person name="Wang N."/>
            <person name="Shu C."/>
            <person name="Wu Y."/>
            <person name="Wang C."/>
            <person name="Bushley K.E."/>
            <person name="Xiang M."/>
            <person name="Liu X."/>
        </authorList>
    </citation>
    <scope>NUCLEOTIDE SEQUENCE [LARGE SCALE GENOMIC DNA]</scope>
    <source>
        <strain evidence="1 2">3608</strain>
    </source>
</reference>
<dbReference type="AlphaFoldDB" id="A0A0F7ZJZ2"/>
<proteinExistence type="predicted"/>
<protein>
    <submittedName>
        <fullName evidence="1">Uncharacterized protein</fullName>
    </submittedName>
</protein>
<dbReference type="EMBL" id="KQ030522">
    <property type="protein sequence ID" value="KJZ74811.1"/>
    <property type="molecule type" value="Genomic_DNA"/>
</dbReference>
<keyword evidence="2" id="KW-1185">Reference proteome</keyword>
<name>A0A0F7ZJZ2_9HYPO</name>
<sequence length="140" mass="15921">MADNSDRDLDKIAKGWAIAMLYSRERLKRIYDWSDAKLQAATEEGLVVLETVCLFVHSCVKRGQYKLPFEFWRVLHAEYGIVVYPSAMTEDIDVHGLGIDVTFTEAYRGHVVMFGPCSGAPHPPPCPMQYLQEPPPQYTK</sequence>
<evidence type="ECO:0000313" key="1">
    <source>
        <dbReference type="EMBL" id="KJZ74811.1"/>
    </source>
</evidence>
<dbReference type="Proteomes" id="UP000054481">
    <property type="component" value="Unassembled WGS sequence"/>
</dbReference>
<evidence type="ECO:0000313" key="2">
    <source>
        <dbReference type="Proteomes" id="UP000054481"/>
    </source>
</evidence>
<accession>A0A0F7ZJZ2</accession>
<organism evidence="1 2">
    <name type="scientific">Hirsutella minnesotensis 3608</name>
    <dbReference type="NCBI Taxonomy" id="1043627"/>
    <lineage>
        <taxon>Eukaryota</taxon>
        <taxon>Fungi</taxon>
        <taxon>Dikarya</taxon>
        <taxon>Ascomycota</taxon>
        <taxon>Pezizomycotina</taxon>
        <taxon>Sordariomycetes</taxon>
        <taxon>Hypocreomycetidae</taxon>
        <taxon>Hypocreales</taxon>
        <taxon>Ophiocordycipitaceae</taxon>
        <taxon>Hirsutella</taxon>
    </lineage>
</organism>